<keyword evidence="8" id="KW-0520">NAD</keyword>
<evidence type="ECO:0000256" key="7">
    <source>
        <dbReference type="ARBA" id="ARBA00023002"/>
    </source>
</evidence>
<evidence type="ECO:0000256" key="9">
    <source>
        <dbReference type="ARBA" id="ARBA00030455"/>
    </source>
</evidence>
<dbReference type="KEGG" id="jpo:G7058_01800"/>
<dbReference type="CDD" id="cd12174">
    <property type="entry name" value="PGDH_like_3"/>
    <property type="match status" value="1"/>
</dbReference>
<keyword evidence="15" id="KW-1185">Reference proteome</keyword>
<evidence type="ECO:0000256" key="3">
    <source>
        <dbReference type="ARBA" id="ARBA00005854"/>
    </source>
</evidence>
<dbReference type="SUPFAM" id="SSF51735">
    <property type="entry name" value="NAD(P)-binding Rossmann-fold domains"/>
    <property type="match status" value="1"/>
</dbReference>
<proteinExistence type="inferred from homology"/>
<dbReference type="EC" id="1.1.1.399" evidence="4"/>
<dbReference type="SUPFAM" id="SSF52283">
    <property type="entry name" value="Formate/glycerate dehydrogenase catalytic domain-like"/>
    <property type="match status" value="1"/>
</dbReference>
<dbReference type="PROSITE" id="PS00065">
    <property type="entry name" value="D_2_HYDROXYACID_DH_1"/>
    <property type="match status" value="1"/>
</dbReference>
<evidence type="ECO:0000259" key="13">
    <source>
        <dbReference type="PROSITE" id="PS51671"/>
    </source>
</evidence>
<evidence type="ECO:0000256" key="2">
    <source>
        <dbReference type="ARBA" id="ARBA00005216"/>
    </source>
</evidence>
<dbReference type="GeneID" id="94551992"/>
<dbReference type="PANTHER" id="PTHR42938:SF47">
    <property type="entry name" value="HYDROXYPYRUVATE REDUCTASE"/>
    <property type="match status" value="1"/>
</dbReference>
<dbReference type="CDD" id="cd04901">
    <property type="entry name" value="ACT_3PGDH"/>
    <property type="match status" value="1"/>
</dbReference>
<dbReference type="InterPro" id="IPR036291">
    <property type="entry name" value="NAD(P)-bd_dom_sf"/>
</dbReference>
<comment type="similarity">
    <text evidence="3 12">Belongs to the D-isomer specific 2-hydroxyacid dehydrogenase family.</text>
</comment>
<feature type="domain" description="ACT" evidence="13">
    <location>
        <begin position="316"/>
        <end position="389"/>
    </location>
</feature>
<dbReference type="Pfam" id="PF02826">
    <property type="entry name" value="2-Hacid_dh_C"/>
    <property type="match status" value="1"/>
</dbReference>
<evidence type="ECO:0000256" key="10">
    <source>
        <dbReference type="ARBA" id="ARBA00048126"/>
    </source>
</evidence>
<evidence type="ECO:0000256" key="1">
    <source>
        <dbReference type="ARBA" id="ARBA00003800"/>
    </source>
</evidence>
<dbReference type="EC" id="1.1.1.95" evidence="5"/>
<evidence type="ECO:0000313" key="15">
    <source>
        <dbReference type="Proteomes" id="UP000501830"/>
    </source>
</evidence>
<protein>
    <recommendedName>
        <fullName evidence="6">D-3-phosphoglycerate dehydrogenase</fullName>
        <ecNumber evidence="4">1.1.1.399</ecNumber>
        <ecNumber evidence="5">1.1.1.95</ecNumber>
    </recommendedName>
    <alternativeName>
        <fullName evidence="9">2-oxoglutarate reductase</fullName>
    </alternativeName>
</protein>
<name>A0A6G7WF69_9LACT</name>
<dbReference type="InterPro" id="IPR006140">
    <property type="entry name" value="D-isomer_DH_NAD-bd"/>
</dbReference>
<dbReference type="AlphaFoldDB" id="A0A6G7WF69"/>
<dbReference type="InterPro" id="IPR029752">
    <property type="entry name" value="D-isomer_DH_CS1"/>
</dbReference>
<dbReference type="InterPro" id="IPR006139">
    <property type="entry name" value="D-isomer_2_OHA_DH_cat_dom"/>
</dbReference>
<dbReference type="Gene3D" id="3.40.50.720">
    <property type="entry name" value="NAD(P)-binding Rossmann-like Domain"/>
    <property type="match status" value="2"/>
</dbReference>
<dbReference type="InterPro" id="IPR002912">
    <property type="entry name" value="ACT_dom"/>
</dbReference>
<dbReference type="GO" id="GO:0051287">
    <property type="term" value="F:NAD binding"/>
    <property type="evidence" value="ECO:0007669"/>
    <property type="project" value="InterPro"/>
</dbReference>
<dbReference type="Pfam" id="PF00389">
    <property type="entry name" value="2-Hacid_dh"/>
    <property type="match status" value="1"/>
</dbReference>
<evidence type="ECO:0000256" key="8">
    <source>
        <dbReference type="ARBA" id="ARBA00023027"/>
    </source>
</evidence>
<dbReference type="SUPFAM" id="SSF55021">
    <property type="entry name" value="ACT-like"/>
    <property type="match status" value="1"/>
</dbReference>
<dbReference type="InterPro" id="IPR045865">
    <property type="entry name" value="ACT-like_dom_sf"/>
</dbReference>
<dbReference type="GO" id="GO:0004617">
    <property type="term" value="F:phosphoglycerate dehydrogenase activity"/>
    <property type="evidence" value="ECO:0007669"/>
    <property type="project" value="UniProtKB-EC"/>
</dbReference>
<comment type="function">
    <text evidence="1">Catalyzes the reversible oxidation of 3-phospho-D-glycerate to 3-phosphonooxypyruvate, the first step of the phosphorylated L-serine biosynthesis pathway. Also catalyzes the reversible oxidation of 2-hydroxyglutarate to 2-oxoglutarate.</text>
</comment>
<reference evidence="14 15" key="1">
    <citation type="journal article" date="2017" name="Int. J. Syst. Evol. Microbiol.">
        <title>Jeotgalibaca porci sp. nov. and Jeotgalibaca arthritidis sp. nov., isolated from pigs, and emended description of the genus Jeotgalibaca.</title>
        <authorList>
            <person name="Zamora L."/>
            <person name="Perez-Sancho M."/>
            <person name="Dominguez L."/>
            <person name="Fernandez-Garayzabal J.F."/>
            <person name="Vela A.I."/>
        </authorList>
    </citation>
    <scope>NUCLEOTIDE SEQUENCE [LARGE SCALE GENOMIC DNA]</scope>
    <source>
        <strain evidence="14 15">CCUG 69148</strain>
    </source>
</reference>
<dbReference type="PROSITE" id="PS51671">
    <property type="entry name" value="ACT"/>
    <property type="match status" value="1"/>
</dbReference>
<dbReference type="UniPathway" id="UPA00135">
    <property type="reaction ID" value="UER00196"/>
</dbReference>
<sequence>MKDIHTFNRIAPEGLQLLNNEEFVLNEGYDPDAIILRSKDLHTMAFNDSLLAIARAGAGVNNIPVEACSENGIVVFNTPGANANAVKELVLAALVMSARPIYQGLRWVEHMEGDNLPEIVEANKKQFAGTELAGKRLAVIGLGAIGSLVANDAYHLNMDVIGYDPYVSVETAWNMSSRVKKANSLQEVLRDADYVTVHVPVNNHTEGLVNADFLHQMKPGAVLLNFSRDGIIVRDDILTALNNGRLDKYVADFADEAFVRHPKALIFPHLGASTDEAEVNCAIMAVKTLKYFLETGNILRSVNFPTIDIPQQSPLRITIVNRNVPNMVGQISAILAKHFVNIDNILNRSRGNYAYTIIDIPLLEDSLLQEILEDMSKIEGVLKARVINRREM</sequence>
<comment type="catalytic activity">
    <reaction evidence="11">
        <text>(2R)-3-phosphoglycerate + NAD(+) = 3-phosphooxypyruvate + NADH + H(+)</text>
        <dbReference type="Rhea" id="RHEA:12641"/>
        <dbReference type="ChEBI" id="CHEBI:15378"/>
        <dbReference type="ChEBI" id="CHEBI:18110"/>
        <dbReference type="ChEBI" id="CHEBI:57540"/>
        <dbReference type="ChEBI" id="CHEBI:57945"/>
        <dbReference type="ChEBI" id="CHEBI:58272"/>
        <dbReference type="EC" id="1.1.1.95"/>
    </reaction>
</comment>
<evidence type="ECO:0000256" key="11">
    <source>
        <dbReference type="ARBA" id="ARBA00048731"/>
    </source>
</evidence>
<evidence type="ECO:0000256" key="5">
    <source>
        <dbReference type="ARBA" id="ARBA00013143"/>
    </source>
</evidence>
<dbReference type="RefSeq" id="WP_166061932.1">
    <property type="nucleotide sequence ID" value="NZ_CP049889.1"/>
</dbReference>
<keyword evidence="7 12" id="KW-0560">Oxidoreductase</keyword>
<dbReference type="Gene3D" id="3.30.70.260">
    <property type="match status" value="1"/>
</dbReference>
<dbReference type="EMBL" id="CP049889">
    <property type="protein sequence ID" value="QIK50891.1"/>
    <property type="molecule type" value="Genomic_DNA"/>
</dbReference>
<evidence type="ECO:0000256" key="6">
    <source>
        <dbReference type="ARBA" id="ARBA00021582"/>
    </source>
</evidence>
<gene>
    <name evidence="14" type="ORF">G7058_01800</name>
</gene>
<evidence type="ECO:0000256" key="12">
    <source>
        <dbReference type="RuleBase" id="RU003719"/>
    </source>
</evidence>
<dbReference type="PANTHER" id="PTHR42938">
    <property type="entry name" value="FORMATE DEHYDROGENASE 1"/>
    <property type="match status" value="1"/>
</dbReference>
<comment type="catalytic activity">
    <reaction evidence="10">
        <text>(R)-2-hydroxyglutarate + NAD(+) = 2-oxoglutarate + NADH + H(+)</text>
        <dbReference type="Rhea" id="RHEA:49612"/>
        <dbReference type="ChEBI" id="CHEBI:15378"/>
        <dbReference type="ChEBI" id="CHEBI:15801"/>
        <dbReference type="ChEBI" id="CHEBI:16810"/>
        <dbReference type="ChEBI" id="CHEBI:57540"/>
        <dbReference type="ChEBI" id="CHEBI:57945"/>
        <dbReference type="EC" id="1.1.1.399"/>
    </reaction>
</comment>
<evidence type="ECO:0000313" key="14">
    <source>
        <dbReference type="EMBL" id="QIK50891.1"/>
    </source>
</evidence>
<comment type="pathway">
    <text evidence="2">Amino-acid biosynthesis; L-serine biosynthesis; L-serine from 3-phospho-D-glycerate: step 1/3.</text>
</comment>
<dbReference type="Proteomes" id="UP000501830">
    <property type="component" value="Chromosome"/>
</dbReference>
<evidence type="ECO:0000256" key="4">
    <source>
        <dbReference type="ARBA" id="ARBA00013001"/>
    </source>
</evidence>
<organism evidence="14 15">
    <name type="scientific">Jeotgalibaca porci</name>
    <dbReference type="NCBI Taxonomy" id="1868793"/>
    <lineage>
        <taxon>Bacteria</taxon>
        <taxon>Bacillati</taxon>
        <taxon>Bacillota</taxon>
        <taxon>Bacilli</taxon>
        <taxon>Lactobacillales</taxon>
        <taxon>Carnobacteriaceae</taxon>
        <taxon>Jeotgalibaca</taxon>
    </lineage>
</organism>
<accession>A0A6G7WF69</accession>